<evidence type="ECO:0000256" key="5">
    <source>
        <dbReference type="ARBA" id="ARBA00022729"/>
    </source>
</evidence>
<name>A0A6J8A248_MYTCO</name>
<dbReference type="Pfam" id="PF01582">
    <property type="entry name" value="TIR"/>
    <property type="match status" value="1"/>
</dbReference>
<keyword evidence="5" id="KW-0732">Signal</keyword>
<evidence type="ECO:0000256" key="7">
    <source>
        <dbReference type="ARBA" id="ARBA00022989"/>
    </source>
</evidence>
<evidence type="ECO:0000256" key="9">
    <source>
        <dbReference type="ARBA" id="ARBA00023170"/>
    </source>
</evidence>
<dbReference type="SMART" id="SM00369">
    <property type="entry name" value="LRR_TYP"/>
    <property type="match status" value="4"/>
</dbReference>
<keyword evidence="9" id="KW-0675">Receptor</keyword>
<dbReference type="GO" id="GO:0005886">
    <property type="term" value="C:plasma membrane"/>
    <property type="evidence" value="ECO:0007669"/>
    <property type="project" value="TreeGrafter"/>
</dbReference>
<dbReference type="InterPro" id="IPR035897">
    <property type="entry name" value="Toll_tir_struct_dom_sf"/>
</dbReference>
<organism evidence="13 14">
    <name type="scientific">Mytilus coruscus</name>
    <name type="common">Sea mussel</name>
    <dbReference type="NCBI Taxonomy" id="42192"/>
    <lineage>
        <taxon>Eukaryota</taxon>
        <taxon>Metazoa</taxon>
        <taxon>Spiralia</taxon>
        <taxon>Lophotrochozoa</taxon>
        <taxon>Mollusca</taxon>
        <taxon>Bivalvia</taxon>
        <taxon>Autobranchia</taxon>
        <taxon>Pteriomorphia</taxon>
        <taxon>Mytilida</taxon>
        <taxon>Mytiloidea</taxon>
        <taxon>Mytilidae</taxon>
        <taxon>Mytilinae</taxon>
        <taxon>Mytilus</taxon>
    </lineage>
</organism>
<evidence type="ECO:0000256" key="10">
    <source>
        <dbReference type="ARBA" id="ARBA00023180"/>
    </source>
</evidence>
<dbReference type="Gene3D" id="3.40.50.10140">
    <property type="entry name" value="Toll/interleukin-1 receptor homology (TIR) domain"/>
    <property type="match status" value="2"/>
</dbReference>
<proteinExistence type="inferred from homology"/>
<keyword evidence="14" id="KW-1185">Reference proteome</keyword>
<dbReference type="OrthoDB" id="6134202at2759"/>
<dbReference type="InterPro" id="IPR003591">
    <property type="entry name" value="Leu-rich_rpt_typical-subtyp"/>
</dbReference>
<evidence type="ECO:0000256" key="4">
    <source>
        <dbReference type="ARBA" id="ARBA00022692"/>
    </source>
</evidence>
<comment type="similarity">
    <text evidence="2">Belongs to the Toll-like receptor family.</text>
</comment>
<evidence type="ECO:0000256" key="3">
    <source>
        <dbReference type="ARBA" id="ARBA00022614"/>
    </source>
</evidence>
<evidence type="ECO:0000256" key="6">
    <source>
        <dbReference type="ARBA" id="ARBA00022737"/>
    </source>
</evidence>
<dbReference type="Pfam" id="PF13306">
    <property type="entry name" value="LRR_5"/>
    <property type="match status" value="2"/>
</dbReference>
<dbReference type="InterPro" id="IPR026906">
    <property type="entry name" value="LRR_5"/>
</dbReference>
<keyword evidence="3" id="KW-0433">Leucine-rich repeat</keyword>
<evidence type="ECO:0000259" key="12">
    <source>
        <dbReference type="PROSITE" id="PS50104"/>
    </source>
</evidence>
<keyword evidence="10" id="KW-0325">Glycoprotein</keyword>
<dbReference type="Gene3D" id="3.80.10.10">
    <property type="entry name" value="Ribonuclease Inhibitor"/>
    <property type="match status" value="3"/>
</dbReference>
<dbReference type="InterPro" id="IPR001611">
    <property type="entry name" value="Leu-rich_rpt"/>
</dbReference>
<comment type="subcellular location">
    <subcellularLocation>
        <location evidence="1">Membrane</location>
        <topology evidence="1">Single-pass membrane protein</topology>
    </subcellularLocation>
</comment>
<evidence type="ECO:0000313" key="13">
    <source>
        <dbReference type="EMBL" id="CAC5359689.1"/>
    </source>
</evidence>
<dbReference type="GO" id="GO:0007165">
    <property type="term" value="P:signal transduction"/>
    <property type="evidence" value="ECO:0007669"/>
    <property type="project" value="InterPro"/>
</dbReference>
<dbReference type="PANTHER" id="PTHR24365:SF541">
    <property type="entry name" value="PROTEIN TOLL-RELATED"/>
    <property type="match status" value="1"/>
</dbReference>
<gene>
    <name evidence="13" type="ORF">MCOR_2440</name>
</gene>
<evidence type="ECO:0000256" key="1">
    <source>
        <dbReference type="ARBA" id="ARBA00004167"/>
    </source>
</evidence>
<dbReference type="InterPro" id="IPR000157">
    <property type="entry name" value="TIR_dom"/>
</dbReference>
<dbReference type="GO" id="GO:0038023">
    <property type="term" value="F:signaling receptor activity"/>
    <property type="evidence" value="ECO:0007669"/>
    <property type="project" value="TreeGrafter"/>
</dbReference>
<feature type="domain" description="TIR" evidence="12">
    <location>
        <begin position="629"/>
        <end position="727"/>
    </location>
</feature>
<evidence type="ECO:0000313" key="14">
    <source>
        <dbReference type="Proteomes" id="UP000507470"/>
    </source>
</evidence>
<dbReference type="Proteomes" id="UP000507470">
    <property type="component" value="Unassembled WGS sequence"/>
</dbReference>
<reference evidence="13 14" key="1">
    <citation type="submission" date="2020-06" db="EMBL/GenBank/DDBJ databases">
        <authorList>
            <person name="Li R."/>
            <person name="Bekaert M."/>
        </authorList>
    </citation>
    <scope>NUCLEOTIDE SEQUENCE [LARGE SCALE GENOMIC DNA]</scope>
    <source>
        <strain evidence="14">wild</strain>
    </source>
</reference>
<protein>
    <recommendedName>
        <fullName evidence="12">TIR domain-containing protein</fullName>
    </recommendedName>
</protein>
<dbReference type="EMBL" id="CACVKT020000520">
    <property type="protein sequence ID" value="CAC5359689.1"/>
    <property type="molecule type" value="Genomic_DNA"/>
</dbReference>
<dbReference type="PROSITE" id="PS50104">
    <property type="entry name" value="TIR"/>
    <property type="match status" value="1"/>
</dbReference>
<dbReference type="InterPro" id="IPR032675">
    <property type="entry name" value="LRR_dom_sf"/>
</dbReference>
<sequence>MCSGVSLNYVPKFPSNITLVNLIHTNLSYIGEYTFYNFSISMYIGKLILRDNYITYIHPKAFYNIKALKTLEISNQYQLDIIVLKKAFVNLQKRYLKMLNLSKNKWTNLPADSFISFTTSKIQKIVIPGNYFKVVNCKMFQQLNFLTYLRLSDNSMKDVYVRGLINVKRLYLDNNSLTKVHKWCSNVDSSYVPNLKILYLGNNNIGDLGTNNFKCLPSVQIFNLDGIKTGRIQDNVFSSMPHIKTLILSRIGNPLKRLPIIGNIDRFVIIISNDFAKSEWCQWEVDVVQEKRRRLGRDVFLLVMLKNIDSKHMTSHLRSLLASGHHINYSRGVGEDLFLRAVVEEQPGIHLLRGSFACSQNSVVKENRKSLKKIGEFAFNSSSLTTLHMNSNSFHFDRTSTNVFAYCPNIENLDLSQNFMPRNLSMFKEILQPLSNLRRLVLKKCGITDIPDMLFIPFKNIWSINLGGTKFFNWKNLFFGVTSLTIQGLSVNSISVITQNSFSPEVLISLKKSNLGFNPFSCTCEQRWFLNWTKHYMKKVVNFKIYKYKHPLDMDGQLLSNYHPTVENCTPWNPFNTIIIGLAGSGAIVVLTIVFIVRCQSNIKNFVYLFRVFYNKRRGYLTLDNDEDFEYNAFVVYCEADRDWVHTKFIKRVENVEGLRLCIHHRDFEIGQPIIGNIDKFVEKSRGFVVIMSNDFDKSEWCKWKVDVVQEKRRRLGRVSSRHVEEC</sequence>
<evidence type="ECO:0000256" key="8">
    <source>
        <dbReference type="ARBA" id="ARBA00023136"/>
    </source>
</evidence>
<keyword evidence="4 11" id="KW-0812">Transmembrane</keyword>
<dbReference type="Pfam" id="PF13855">
    <property type="entry name" value="LRR_8"/>
    <property type="match status" value="1"/>
</dbReference>
<evidence type="ECO:0000256" key="11">
    <source>
        <dbReference type="SAM" id="Phobius"/>
    </source>
</evidence>
<accession>A0A6J8A248</accession>
<dbReference type="AlphaFoldDB" id="A0A6J8A248"/>
<dbReference type="SUPFAM" id="SSF52058">
    <property type="entry name" value="L domain-like"/>
    <property type="match status" value="2"/>
</dbReference>
<feature type="transmembrane region" description="Helical" evidence="11">
    <location>
        <begin position="578"/>
        <end position="597"/>
    </location>
</feature>
<evidence type="ECO:0000256" key="2">
    <source>
        <dbReference type="ARBA" id="ARBA00009634"/>
    </source>
</evidence>
<keyword evidence="8 11" id="KW-0472">Membrane</keyword>
<keyword evidence="7 11" id="KW-1133">Transmembrane helix</keyword>
<dbReference type="SUPFAM" id="SSF52200">
    <property type="entry name" value="Toll/Interleukin receptor TIR domain"/>
    <property type="match status" value="2"/>
</dbReference>
<dbReference type="PROSITE" id="PS51450">
    <property type="entry name" value="LRR"/>
    <property type="match status" value="1"/>
</dbReference>
<dbReference type="PANTHER" id="PTHR24365">
    <property type="entry name" value="TOLL-LIKE RECEPTOR"/>
    <property type="match status" value="1"/>
</dbReference>
<keyword evidence="6" id="KW-0677">Repeat</keyword>